<dbReference type="SUPFAM" id="SSF53092">
    <property type="entry name" value="Creatinase/prolidase N-terminal domain"/>
    <property type="match status" value="1"/>
</dbReference>
<accession>A0A562VDV1</accession>
<protein>
    <submittedName>
        <fullName evidence="3">Xaa-Pro aminopeptidase</fullName>
    </submittedName>
</protein>
<dbReference type="InterPro" id="IPR036005">
    <property type="entry name" value="Creatinase/aminopeptidase-like"/>
</dbReference>
<comment type="caution">
    <text evidence="3">The sequence shown here is derived from an EMBL/GenBank/DDBJ whole genome shotgun (WGS) entry which is preliminary data.</text>
</comment>
<dbReference type="RefSeq" id="WP_147135624.1">
    <property type="nucleotide sequence ID" value="NZ_BAABIJ010000001.1"/>
</dbReference>
<sequence length="370" mass="38693">MNSAAARIESVRSALSHTDIDALVITPGAELRYLTGSAAHPSERLTALVVPRQGAPVLIVPTLERPAAELLGLDSAGVALYDHGDGADAFGAVTALLRERLGRPAALVAVSERMWAAHWHGLTGAAPELRMALAETVLAPMRMVKSEDEVAELAAAAAAIDGVHRRMGEWLRPGRTEAQVARDIAAAIVESGHSEVSFVIVASGPNGASPHHAVSDRIVQAGEPVVVDIGGTLASGYGSDCTRTYSVGEPEPEFTALYRILRHAQQTGVAAVAPGTTAEAVDAATREVIETAGYGEYFTHRTGHGIGLDGHEPPYIVAGDTTVLAPGMTFSIEPGVYVPGRFGARIEDIVVCTETGVRRLNTLSTDLVIL</sequence>
<dbReference type="Pfam" id="PF00557">
    <property type="entry name" value="Peptidase_M24"/>
    <property type="match status" value="1"/>
</dbReference>
<feature type="domain" description="Creatinase N-terminal" evidence="2">
    <location>
        <begin position="7"/>
        <end position="144"/>
    </location>
</feature>
<dbReference type="GO" id="GO:0004177">
    <property type="term" value="F:aminopeptidase activity"/>
    <property type="evidence" value="ECO:0007669"/>
    <property type="project" value="UniProtKB-KW"/>
</dbReference>
<evidence type="ECO:0000313" key="3">
    <source>
        <dbReference type="EMBL" id="TWJ15991.1"/>
    </source>
</evidence>
<dbReference type="Pfam" id="PF01321">
    <property type="entry name" value="Creatinase_N"/>
    <property type="match status" value="1"/>
</dbReference>
<dbReference type="InterPro" id="IPR029149">
    <property type="entry name" value="Creatin/AminoP/Spt16_N"/>
</dbReference>
<dbReference type="AlphaFoldDB" id="A0A562VDV1"/>
<keyword evidence="3" id="KW-0031">Aminopeptidase</keyword>
<keyword evidence="3" id="KW-0378">Hydrolase</keyword>
<gene>
    <name evidence="3" type="ORF">LX16_1711</name>
</gene>
<dbReference type="OrthoDB" id="9806388at2"/>
<dbReference type="Gene3D" id="3.90.230.10">
    <property type="entry name" value="Creatinase/methionine aminopeptidase superfamily"/>
    <property type="match status" value="1"/>
</dbReference>
<dbReference type="EMBL" id="VLLL01000005">
    <property type="protein sequence ID" value="TWJ15991.1"/>
    <property type="molecule type" value="Genomic_DNA"/>
</dbReference>
<dbReference type="InterPro" id="IPR000587">
    <property type="entry name" value="Creatinase_N"/>
</dbReference>
<keyword evidence="3" id="KW-0645">Protease</keyword>
<organism evidence="3 4">
    <name type="scientific">Stackebrandtia albiflava</name>
    <dbReference type="NCBI Taxonomy" id="406432"/>
    <lineage>
        <taxon>Bacteria</taxon>
        <taxon>Bacillati</taxon>
        <taxon>Actinomycetota</taxon>
        <taxon>Actinomycetes</taxon>
        <taxon>Glycomycetales</taxon>
        <taxon>Glycomycetaceae</taxon>
        <taxon>Stackebrandtia</taxon>
    </lineage>
</organism>
<dbReference type="Gene3D" id="3.40.350.10">
    <property type="entry name" value="Creatinase/prolidase N-terminal domain"/>
    <property type="match status" value="1"/>
</dbReference>
<dbReference type="SUPFAM" id="SSF55920">
    <property type="entry name" value="Creatinase/aminopeptidase"/>
    <property type="match status" value="1"/>
</dbReference>
<keyword evidence="4" id="KW-1185">Reference proteome</keyword>
<evidence type="ECO:0000259" key="1">
    <source>
        <dbReference type="Pfam" id="PF00557"/>
    </source>
</evidence>
<dbReference type="InterPro" id="IPR000994">
    <property type="entry name" value="Pept_M24"/>
</dbReference>
<dbReference type="InterPro" id="IPR050659">
    <property type="entry name" value="Peptidase_M24B"/>
</dbReference>
<dbReference type="Proteomes" id="UP000321617">
    <property type="component" value="Unassembled WGS sequence"/>
</dbReference>
<dbReference type="PANTHER" id="PTHR46112">
    <property type="entry name" value="AMINOPEPTIDASE"/>
    <property type="match status" value="1"/>
</dbReference>
<feature type="domain" description="Peptidase M24" evidence="1">
    <location>
        <begin position="153"/>
        <end position="354"/>
    </location>
</feature>
<proteinExistence type="predicted"/>
<dbReference type="PANTHER" id="PTHR46112:SF3">
    <property type="entry name" value="AMINOPEPTIDASE YPDF"/>
    <property type="match status" value="1"/>
</dbReference>
<evidence type="ECO:0000259" key="2">
    <source>
        <dbReference type="Pfam" id="PF01321"/>
    </source>
</evidence>
<evidence type="ECO:0000313" key="4">
    <source>
        <dbReference type="Proteomes" id="UP000321617"/>
    </source>
</evidence>
<reference evidence="3 4" key="1">
    <citation type="journal article" date="2013" name="Stand. Genomic Sci.">
        <title>Genomic Encyclopedia of Type Strains, Phase I: The one thousand microbial genomes (KMG-I) project.</title>
        <authorList>
            <person name="Kyrpides N.C."/>
            <person name="Woyke T."/>
            <person name="Eisen J.A."/>
            <person name="Garrity G."/>
            <person name="Lilburn T.G."/>
            <person name="Beck B.J."/>
            <person name="Whitman W.B."/>
            <person name="Hugenholtz P."/>
            <person name="Klenk H.P."/>
        </authorList>
    </citation>
    <scope>NUCLEOTIDE SEQUENCE [LARGE SCALE GENOMIC DNA]</scope>
    <source>
        <strain evidence="3 4">DSM 45044</strain>
    </source>
</reference>
<name>A0A562VDV1_9ACTN</name>